<reference evidence="3" key="1">
    <citation type="submission" date="2019-02" db="EMBL/GenBank/DDBJ databases">
        <title>Draft genome sequence of Muricauda sp. 176CP4-71.</title>
        <authorList>
            <person name="Park J.-S."/>
        </authorList>
    </citation>
    <scope>NUCLEOTIDE SEQUENCE [LARGE SCALE GENOMIC DNA]</scope>
    <source>
        <strain evidence="3">176GS2-150</strain>
    </source>
</reference>
<dbReference type="Proteomes" id="UP000292544">
    <property type="component" value="Unassembled WGS sequence"/>
</dbReference>
<dbReference type="EMBL" id="SHLY01000002">
    <property type="protein sequence ID" value="TAA47254.1"/>
    <property type="molecule type" value="Genomic_DNA"/>
</dbReference>
<dbReference type="RefSeq" id="WP_130566412.1">
    <property type="nucleotide sequence ID" value="NZ_SHLY01000002.1"/>
</dbReference>
<feature type="signal peptide" evidence="1">
    <location>
        <begin position="1"/>
        <end position="18"/>
    </location>
</feature>
<keyword evidence="1" id="KW-0732">Signal</keyword>
<keyword evidence="3" id="KW-1185">Reference proteome</keyword>
<evidence type="ECO:0000313" key="3">
    <source>
        <dbReference type="Proteomes" id="UP000292544"/>
    </source>
</evidence>
<feature type="chain" id="PRO_5047192975" evidence="1">
    <location>
        <begin position="19"/>
        <end position="157"/>
    </location>
</feature>
<accession>A0ABY1WRV1</accession>
<comment type="caution">
    <text evidence="2">The sequence shown here is derived from an EMBL/GenBank/DDBJ whole genome shotgun (WGS) entry which is preliminary data.</text>
</comment>
<evidence type="ECO:0000313" key="2">
    <source>
        <dbReference type="EMBL" id="TAA47254.1"/>
    </source>
</evidence>
<evidence type="ECO:0000256" key="1">
    <source>
        <dbReference type="SAM" id="SignalP"/>
    </source>
</evidence>
<proteinExistence type="predicted"/>
<sequence length="157" mass="17528">MRYIPVLILILISSAAFSAALVVPVSTRVDTSGVLGDPDVPVRINYRIVAELKDAQNTFRDNKQIIKALSITIGEAKLSIPNGEIDDLESVALEQIYITYTHNFVGESWVELFIPYGPSKSCTNHENVTSIRSSKKILRFNMQGKFLKSKRVVPCHH</sequence>
<protein>
    <submittedName>
        <fullName evidence="2">Uncharacterized protein</fullName>
    </submittedName>
</protein>
<organism evidence="2 3">
    <name type="scientific">Corallincola spongiicola</name>
    <dbReference type="NCBI Taxonomy" id="2520508"/>
    <lineage>
        <taxon>Bacteria</taxon>
        <taxon>Pseudomonadati</taxon>
        <taxon>Pseudomonadota</taxon>
        <taxon>Gammaproteobacteria</taxon>
        <taxon>Alteromonadales</taxon>
        <taxon>Psychromonadaceae</taxon>
        <taxon>Corallincola</taxon>
    </lineage>
</organism>
<name>A0ABY1WRV1_9GAMM</name>
<gene>
    <name evidence="2" type="ORF">EXY25_08435</name>
</gene>